<dbReference type="GO" id="GO:0009403">
    <property type="term" value="P:toxin biosynthetic process"/>
    <property type="evidence" value="ECO:0007669"/>
    <property type="project" value="InterPro"/>
</dbReference>
<dbReference type="AlphaFoldDB" id="A0A0R0AVC4"/>
<evidence type="ECO:0000256" key="3">
    <source>
        <dbReference type="ARBA" id="ARBA00022989"/>
    </source>
</evidence>
<evidence type="ECO:0000256" key="5">
    <source>
        <dbReference type="SAM" id="MobiDB-lite"/>
    </source>
</evidence>
<keyword evidence="3 6" id="KW-1133">Transmembrane helix</keyword>
<comment type="caution">
    <text evidence="7">The sequence shown here is derived from an EMBL/GenBank/DDBJ whole genome shotgun (WGS) entry which is preliminary data.</text>
</comment>
<keyword evidence="2 6" id="KW-0812">Transmembrane</keyword>
<dbReference type="EMBL" id="LLXV01000050">
    <property type="protein sequence ID" value="KRG49008.1"/>
    <property type="molecule type" value="Genomic_DNA"/>
</dbReference>
<dbReference type="InterPro" id="IPR052719">
    <property type="entry name" value="CvpA-like"/>
</dbReference>
<name>A0A0R0AVC4_9GAMM</name>
<evidence type="ECO:0000256" key="4">
    <source>
        <dbReference type="ARBA" id="ARBA00023136"/>
    </source>
</evidence>
<protein>
    <submittedName>
        <fullName evidence="7">Colicin V synthesis protein</fullName>
    </submittedName>
</protein>
<organism evidence="7 8">
    <name type="scientific">Stenotrophomonas beteli</name>
    <dbReference type="NCBI Taxonomy" id="3384461"/>
    <lineage>
        <taxon>Bacteria</taxon>
        <taxon>Pseudomonadati</taxon>
        <taxon>Pseudomonadota</taxon>
        <taxon>Gammaproteobacteria</taxon>
        <taxon>Lysobacterales</taxon>
        <taxon>Lysobacteraceae</taxon>
        <taxon>Stenotrophomonas</taxon>
        <taxon>Stenotrophomonas maltophilia group</taxon>
    </lineage>
</organism>
<evidence type="ECO:0000313" key="7">
    <source>
        <dbReference type="EMBL" id="KRG49008.1"/>
    </source>
</evidence>
<dbReference type="InterPro" id="IPR003825">
    <property type="entry name" value="Colicin-V_CvpA"/>
</dbReference>
<keyword evidence="8" id="KW-1185">Reference proteome</keyword>
<evidence type="ECO:0000256" key="2">
    <source>
        <dbReference type="ARBA" id="ARBA00022692"/>
    </source>
</evidence>
<proteinExistence type="predicted"/>
<dbReference type="PANTHER" id="PTHR36926:SF1">
    <property type="entry name" value="COLICIN V PRODUCTION PROTEIN"/>
    <property type="match status" value="1"/>
</dbReference>
<feature type="region of interest" description="Disordered" evidence="5">
    <location>
        <begin position="202"/>
        <end position="253"/>
    </location>
</feature>
<evidence type="ECO:0000256" key="6">
    <source>
        <dbReference type="SAM" id="Phobius"/>
    </source>
</evidence>
<keyword evidence="4 6" id="KW-0472">Membrane</keyword>
<reference evidence="7 8" key="1">
    <citation type="journal article" date="2016" name="Front. Microbiol.">
        <title>Genome Sequence of Type Strains of Genus Stenotrophomonas.</title>
        <authorList>
            <person name="Patil P.P."/>
            <person name="Midha S."/>
            <person name="Kumar S."/>
            <person name="Patil P.B."/>
        </authorList>
    </citation>
    <scope>NUCLEOTIDE SEQUENCE [LARGE SCALE GENOMIC DNA]</scope>
    <source>
        <strain evidence="7 8">LMG 978</strain>
    </source>
</reference>
<dbReference type="Pfam" id="PF02674">
    <property type="entry name" value="Colicin_V"/>
    <property type="match status" value="1"/>
</dbReference>
<feature type="transmembrane region" description="Helical" evidence="6">
    <location>
        <begin position="21"/>
        <end position="42"/>
    </location>
</feature>
<dbReference type="OrthoDB" id="9810601at2"/>
<evidence type="ECO:0000256" key="1">
    <source>
        <dbReference type="ARBA" id="ARBA00004141"/>
    </source>
</evidence>
<comment type="subcellular location">
    <subcellularLocation>
        <location evidence="1">Membrane</location>
        <topology evidence="1">Multi-pass membrane protein</topology>
    </subcellularLocation>
</comment>
<feature type="transmembrane region" description="Helical" evidence="6">
    <location>
        <begin position="98"/>
        <end position="124"/>
    </location>
</feature>
<accession>A0A0R0AVC4</accession>
<dbReference type="PANTHER" id="PTHR36926">
    <property type="entry name" value="COLICIN V PRODUCTION PROTEIN"/>
    <property type="match status" value="1"/>
</dbReference>
<feature type="transmembrane region" description="Helical" evidence="6">
    <location>
        <begin position="62"/>
        <end position="86"/>
    </location>
</feature>
<evidence type="ECO:0000313" key="8">
    <source>
        <dbReference type="Proteomes" id="UP000051757"/>
    </source>
</evidence>
<sequence>MIDIVLGVLIGASALFGFIRGFVGTVVALVSWLLAGWAAFTFGNQVSHWWAAPQPPGSGHYLAGYLGVFVATVVLVGLVGLLLKAVIKLTLLGGVDRLLGGALGAVRGAFFACVLLLLAGFTALPGEPAWQQSQLRPVLQPAVAWMQAQLPQLDQVLPQALPLQALLPERLPLPLAEDAPSSQQVLGKPTVTGDNGVLNQVVAGGGWPQPVDVEPEPRRAPALPSNIEPVPARPARPAPDAGGIPGQARPSSL</sequence>
<dbReference type="Proteomes" id="UP000051757">
    <property type="component" value="Unassembled WGS sequence"/>
</dbReference>
<dbReference type="GO" id="GO:0016020">
    <property type="term" value="C:membrane"/>
    <property type="evidence" value="ECO:0007669"/>
    <property type="project" value="UniProtKB-SubCell"/>
</dbReference>
<gene>
    <name evidence="7" type="ORF">ARC23_15600</name>
</gene>